<feature type="compositionally biased region" description="Acidic residues" evidence="1">
    <location>
        <begin position="83"/>
        <end position="92"/>
    </location>
</feature>
<organism evidence="2">
    <name type="scientific">Leucosporidium scottii</name>
    <dbReference type="NCBI Taxonomy" id="5278"/>
    <lineage>
        <taxon>Eukaryota</taxon>
        <taxon>Fungi</taxon>
        <taxon>Dikarya</taxon>
        <taxon>Basidiomycota</taxon>
        <taxon>Pucciniomycotina</taxon>
        <taxon>Microbotryomycetes</taxon>
        <taxon>Leucosporidiales</taxon>
        <taxon>Leucosporidium</taxon>
    </lineage>
</organism>
<evidence type="ECO:0000313" key="2">
    <source>
        <dbReference type="EMBL" id="CRX79042.1"/>
    </source>
</evidence>
<feature type="compositionally biased region" description="Pro residues" evidence="1">
    <location>
        <begin position="181"/>
        <end position="192"/>
    </location>
</feature>
<accession>A0A0H5FRT5</accession>
<name>A0A0H5FRT5_9BASI</name>
<dbReference type="EMBL" id="LN868506">
    <property type="protein sequence ID" value="CRX79042.1"/>
    <property type="molecule type" value="Genomic_DNA"/>
</dbReference>
<evidence type="ECO:0008006" key="3">
    <source>
        <dbReference type="Google" id="ProtNLM"/>
    </source>
</evidence>
<protein>
    <recommendedName>
        <fullName evidence="3">RRM domain-containing protein</fullName>
    </recommendedName>
</protein>
<proteinExistence type="predicted"/>
<feature type="compositionally biased region" description="Polar residues" evidence="1">
    <location>
        <begin position="19"/>
        <end position="52"/>
    </location>
</feature>
<reference evidence="2" key="1">
    <citation type="submission" date="2015-06" db="EMBL/GenBank/DDBJ databases">
        <title>Genetic Architecture Underlying Mating-Type Determination in the Yeast Leucosporidium scottii and the Evolution of Mating Systems in Basidiomycetes.</title>
        <authorList>
            <person name="Maia T.M."/>
            <person name="Lopes S."/>
            <person name="Almeida J.M.G.C.F."/>
            <person name="Rosa L.H."/>
            <person name="Sampaio J.P."/>
            <person name="Goncalves P."/>
            <person name="Coelho M.A."/>
        </authorList>
    </citation>
    <scope>NUCLEOTIDE SEQUENCE</scope>
</reference>
<evidence type="ECO:0000256" key="1">
    <source>
        <dbReference type="SAM" id="MobiDB-lite"/>
    </source>
</evidence>
<dbReference type="AlphaFoldDB" id="A0A0H5FRT5"/>
<feature type="region of interest" description="Disordered" evidence="1">
    <location>
        <begin position="165"/>
        <end position="199"/>
    </location>
</feature>
<feature type="region of interest" description="Disordered" evidence="1">
    <location>
        <begin position="13"/>
        <end position="138"/>
    </location>
</feature>
<feature type="compositionally biased region" description="Low complexity" evidence="1">
    <location>
        <begin position="165"/>
        <end position="178"/>
    </location>
</feature>
<sequence length="235" mass="24694">MLPLPRLNFQVLSTRLEETQQSTEGAAQPTTLQHAPSTHQASPTGSALTPSSDLEARMSPALMDAEQEGQEGDPRESQASVEAEAEGEDQEAAMDTGEHSSSGSSGGFKRGSFVPVEDGNGARVEEAEEMGELKEGRIVEEGEIETTVARLGAEEEVAVILKGKASSTSTVVSPSATSLKPAPPTRFAPSPPNVDTSAPLVGEGMLEYSTIAEADEALRSLNGRLLHGLTVRLER</sequence>